<name>A0A2M9Q161_9BACI</name>
<dbReference type="Proteomes" id="UP000232101">
    <property type="component" value="Unassembled WGS sequence"/>
</dbReference>
<dbReference type="InterPro" id="IPR000873">
    <property type="entry name" value="AMP-dep_synth/lig_dom"/>
</dbReference>
<keyword evidence="3" id="KW-0276">Fatty acid metabolism</keyword>
<dbReference type="Gene3D" id="3.40.50.12780">
    <property type="entry name" value="N-terminal domain of ligase-like"/>
    <property type="match status" value="1"/>
</dbReference>
<dbReference type="FunFam" id="3.30.300.30:FF:000008">
    <property type="entry name" value="2,3-dihydroxybenzoate-AMP ligase"/>
    <property type="match status" value="1"/>
</dbReference>
<dbReference type="Pfam" id="PF00501">
    <property type="entry name" value="AMP-binding"/>
    <property type="match status" value="1"/>
</dbReference>
<dbReference type="Gene3D" id="3.30.300.30">
    <property type="match status" value="1"/>
</dbReference>
<evidence type="ECO:0000313" key="8">
    <source>
        <dbReference type="Proteomes" id="UP000232101"/>
    </source>
</evidence>
<proteinExistence type="inferred from homology"/>
<dbReference type="NCBIfam" id="NF004837">
    <property type="entry name" value="PRK06187.1"/>
    <property type="match status" value="1"/>
</dbReference>
<accession>A0A2M9Q161</accession>
<dbReference type="InterPro" id="IPR042099">
    <property type="entry name" value="ANL_N_sf"/>
</dbReference>
<dbReference type="InterPro" id="IPR025110">
    <property type="entry name" value="AMP-bd_C"/>
</dbReference>
<dbReference type="GO" id="GO:0006631">
    <property type="term" value="P:fatty acid metabolic process"/>
    <property type="evidence" value="ECO:0007669"/>
    <property type="project" value="UniProtKB-KW"/>
</dbReference>
<dbReference type="EMBL" id="PHQY01000662">
    <property type="protein sequence ID" value="PJO41821.1"/>
    <property type="molecule type" value="Genomic_DNA"/>
</dbReference>
<keyword evidence="2 7" id="KW-0436">Ligase</keyword>
<comment type="similarity">
    <text evidence="1">Belongs to the ATP-dependent AMP-binding enzyme family.</text>
</comment>
<protein>
    <submittedName>
        <fullName evidence="7">Fatty-acid--CoA ligase</fullName>
    </submittedName>
</protein>
<dbReference type="Pfam" id="PF13193">
    <property type="entry name" value="AMP-binding_C"/>
    <property type="match status" value="1"/>
</dbReference>
<sequence>MHMMDTPLLLTSFLDRAERFFHAKKIYSRTSTTTIHEFTYKEYVKRTRKLADALTKLGMERGMKVGTFAWNHHRHLEAYFAVPCAGAVLHMINIRLATEHIAYVINHAEDEILLIDDNLVPLIAPIVSQLKTVKRFIVMGDAVELENIPLPNALSYEALLEEADDNFRFPDDLDENTPAGMCYTSATTGMPKGVVYTHRSIVLHTMAAGLSDSIAIGEADVLLPVVPMFHANAWGFPFAGVLFGATQVLPGPMFTPQLLLDLIETYKVTLTAGVPTIWLGVLQEQRKNPRDLSSIRLIVCGGSASPLGLVRGFEEELKIPYMTGYGMTETSPLVSISTYLTHMQDYTMDEKMDVRITQGITVPLIETRVVNENGEVPWDGQTMGELTIKGPWIAAEYYNDERTNEAFKDGWLYTGDIAVVTLDGYIKITDRTKDLIKSGGEWISSVELENALMSHPKVFEATVIAIPHEKWIERPLACVVPKPEFKDSITKSELLEDLQSQFHKTWIPDDVVFLNEIPKTSVGKFMKVKLREELKDYQVEV</sequence>
<dbReference type="STRING" id="582475.ACZ11_13330"/>
<dbReference type="InterPro" id="IPR045851">
    <property type="entry name" value="AMP-bd_C_sf"/>
</dbReference>
<dbReference type="SUPFAM" id="SSF56801">
    <property type="entry name" value="Acetyl-CoA synthetase-like"/>
    <property type="match status" value="1"/>
</dbReference>
<dbReference type="AlphaFoldDB" id="A0A2M9Q161"/>
<dbReference type="CDD" id="cd12119">
    <property type="entry name" value="ttLC_FACS_AlkK_like"/>
    <property type="match status" value="1"/>
</dbReference>
<evidence type="ECO:0000256" key="1">
    <source>
        <dbReference type="ARBA" id="ARBA00006432"/>
    </source>
</evidence>
<reference evidence="7 8" key="1">
    <citation type="submission" date="2017-11" db="EMBL/GenBank/DDBJ databases">
        <title>Bacterial isolate from king chilli rhizosphere.</title>
        <authorList>
            <person name="Takhelmayum P."/>
            <person name="Sarangthem I."/>
        </authorList>
    </citation>
    <scope>NUCLEOTIDE SEQUENCE [LARGE SCALE GENOMIC DNA]</scope>
    <source>
        <strain evidence="8">t26</strain>
    </source>
</reference>
<evidence type="ECO:0000259" key="6">
    <source>
        <dbReference type="Pfam" id="PF13193"/>
    </source>
</evidence>
<evidence type="ECO:0000259" key="5">
    <source>
        <dbReference type="Pfam" id="PF00501"/>
    </source>
</evidence>
<evidence type="ECO:0000256" key="2">
    <source>
        <dbReference type="ARBA" id="ARBA00022598"/>
    </source>
</evidence>
<feature type="domain" description="AMP-dependent synthetase/ligase" evidence="5">
    <location>
        <begin position="34"/>
        <end position="398"/>
    </location>
</feature>
<dbReference type="PANTHER" id="PTHR43859">
    <property type="entry name" value="ACYL-ACTIVATING ENZYME"/>
    <property type="match status" value="1"/>
</dbReference>
<evidence type="ECO:0000256" key="3">
    <source>
        <dbReference type="ARBA" id="ARBA00022832"/>
    </source>
</evidence>
<dbReference type="PANTHER" id="PTHR43859:SF4">
    <property type="entry name" value="BUTANOATE--COA LIGASE AAE1-RELATED"/>
    <property type="match status" value="1"/>
</dbReference>
<comment type="caution">
    <text evidence="7">The sequence shown here is derived from an EMBL/GenBank/DDBJ whole genome shotgun (WGS) entry which is preliminary data.</text>
</comment>
<feature type="domain" description="AMP-binding enzyme C-terminal" evidence="6">
    <location>
        <begin position="447"/>
        <end position="524"/>
    </location>
</feature>
<organism evidence="7 8">
    <name type="scientific">Lysinibacillus xylanilyticus</name>
    <dbReference type="NCBI Taxonomy" id="582475"/>
    <lineage>
        <taxon>Bacteria</taxon>
        <taxon>Bacillati</taxon>
        <taxon>Bacillota</taxon>
        <taxon>Bacilli</taxon>
        <taxon>Bacillales</taxon>
        <taxon>Bacillaceae</taxon>
        <taxon>Lysinibacillus</taxon>
    </lineage>
</organism>
<dbReference type="GO" id="GO:0016874">
    <property type="term" value="F:ligase activity"/>
    <property type="evidence" value="ECO:0007669"/>
    <property type="project" value="UniProtKB-KW"/>
</dbReference>
<evidence type="ECO:0000256" key="4">
    <source>
        <dbReference type="ARBA" id="ARBA00023098"/>
    </source>
</evidence>
<evidence type="ECO:0000313" key="7">
    <source>
        <dbReference type="EMBL" id="PJO41821.1"/>
    </source>
</evidence>
<keyword evidence="4" id="KW-0443">Lipid metabolism</keyword>
<dbReference type="RefSeq" id="WP_100544597.1">
    <property type="nucleotide sequence ID" value="NZ_CP158849.1"/>
</dbReference>
<gene>
    <name evidence="7" type="ORF">CWD94_20045</name>
</gene>